<accession>A0A917G1J7</accession>
<name>A0A917G1J7_9BACL</name>
<evidence type="ECO:0000313" key="3">
    <source>
        <dbReference type="Proteomes" id="UP000644756"/>
    </source>
</evidence>
<dbReference type="AlphaFoldDB" id="A0A917G1J7"/>
<evidence type="ECO:0000256" key="1">
    <source>
        <dbReference type="SAM" id="MobiDB-lite"/>
    </source>
</evidence>
<reference evidence="2" key="1">
    <citation type="journal article" date="2014" name="Int. J. Syst. Evol. Microbiol.">
        <title>Complete genome sequence of Corynebacterium casei LMG S-19264T (=DSM 44701T), isolated from a smear-ripened cheese.</title>
        <authorList>
            <consortium name="US DOE Joint Genome Institute (JGI-PGF)"/>
            <person name="Walter F."/>
            <person name="Albersmeier A."/>
            <person name="Kalinowski J."/>
            <person name="Ruckert C."/>
        </authorList>
    </citation>
    <scope>NUCLEOTIDE SEQUENCE</scope>
    <source>
        <strain evidence="2">CGMCC 1.12987</strain>
    </source>
</reference>
<evidence type="ECO:0000313" key="2">
    <source>
        <dbReference type="EMBL" id="GGG18240.1"/>
    </source>
</evidence>
<organism evidence="2 3">
    <name type="scientific">Paenibacillus abyssi</name>
    <dbReference type="NCBI Taxonomy" id="1340531"/>
    <lineage>
        <taxon>Bacteria</taxon>
        <taxon>Bacillati</taxon>
        <taxon>Bacillota</taxon>
        <taxon>Bacilli</taxon>
        <taxon>Bacillales</taxon>
        <taxon>Paenibacillaceae</taxon>
        <taxon>Paenibacillus</taxon>
    </lineage>
</organism>
<protein>
    <submittedName>
        <fullName evidence="2">Uncharacterized protein</fullName>
    </submittedName>
</protein>
<comment type="caution">
    <text evidence="2">The sequence shown here is derived from an EMBL/GenBank/DDBJ whole genome shotgun (WGS) entry which is preliminary data.</text>
</comment>
<sequence length="59" mass="7061">MHRYEELTPEQRREYGFVKVNELTAARLKSKKKGKYKPEKLFNSNNHQVLELKPLDQSD</sequence>
<feature type="region of interest" description="Disordered" evidence="1">
    <location>
        <begin position="30"/>
        <end position="59"/>
    </location>
</feature>
<dbReference type="EMBL" id="BMGR01000014">
    <property type="protein sequence ID" value="GGG18240.1"/>
    <property type="molecule type" value="Genomic_DNA"/>
</dbReference>
<reference evidence="2" key="2">
    <citation type="submission" date="2020-09" db="EMBL/GenBank/DDBJ databases">
        <authorList>
            <person name="Sun Q."/>
            <person name="Zhou Y."/>
        </authorList>
    </citation>
    <scope>NUCLEOTIDE SEQUENCE</scope>
    <source>
        <strain evidence="2">CGMCC 1.12987</strain>
    </source>
</reference>
<dbReference type="Proteomes" id="UP000644756">
    <property type="component" value="Unassembled WGS sequence"/>
</dbReference>
<gene>
    <name evidence="2" type="ORF">GCM10010916_38830</name>
</gene>
<proteinExistence type="predicted"/>
<dbReference type="RefSeq" id="WP_188532728.1">
    <property type="nucleotide sequence ID" value="NZ_BMGR01000014.1"/>
</dbReference>
<keyword evidence="3" id="KW-1185">Reference proteome</keyword>